<dbReference type="PANTHER" id="PTHR33053:SF24">
    <property type="entry name" value="TRANSPOSASE DOMAIN-CONTAINING PROTEIN"/>
    <property type="match status" value="1"/>
</dbReference>
<dbReference type="Pfam" id="PF16064">
    <property type="entry name" value="DUF4806"/>
    <property type="match status" value="1"/>
</dbReference>
<feature type="compositionally biased region" description="Acidic residues" evidence="1">
    <location>
        <begin position="1074"/>
        <end position="1083"/>
    </location>
</feature>
<sequence>MPKFKKSKSSFYRTLRQDSLNVTSRVTASTSKFNVRDDIVPIVAGSASQETAGSSSLENHAQCSIECGPHPVVSKLNPSLISVCDEATAITIPNSCVPLEVPFELLSNNDNTEIESENDSSEDPIILESDESTNEPACMSSQNESTDMPQQLQQWALSNKVNNMALSNLLKILKPHFPNLPLDARTLLKTPRKTLTRLMDPGEFYYFGIEKQVIKLLQRHYKTISKQIISCEILVNVDGLPISKSSGSQLYPILISLHDSDLVTVVGLYHGYEKPKDSNNLLKEFVEEAIGLSNNGVCFMNNIIPFKIKGFLCDTPAKSFVRYTKGHNAYNSSTKCCQEGSYINNRICFTDIEFIKHSDEDFLLLRHEEHHTGTSILTNLPNFGLVSSFPLDPMHLIFLGVMKKLLVALWCEGKPPYKLSSRNLSVMSESLLQLRKHIPLEFCRKPRGLNEVKRWKATEFRQFLLYTGPLVTKTVFILSSSELTEDKLVYAESLLEYFVKKFPVLYSVQYMSHNIHNLLHLTDDCRHFGNLNKFSAFQFENFLQVLKKLIRKSDKPLKQVINRISEIKNVELRIPCLKNKHNQPRTHASGPLPNGYYNPQYIEHFFPNFTVKIISPDNCCGLANGNIINVENFVTSLKNEVRIVGRKFKNIGDFYEKPCPSSDLGVLEVSELDDNLEIWQLSEIKLNNIMVLAWHIVMFVEEERVEVFPKCWVINNNLGYWPNQKKASGILPLIKGCSMPEKDKWDVVRIRIIKKNKIYDDYAQASLAASKACYKTDVDESTECDENTKTPSSSKGRRIIYNKKYSQEDEAFDSDDIESSDSLESIPSKPLRGTYRGKDDSKTKKLMNEEASVVVDPSRKEHEDPMLKTTSHKSINSQKLLDEQEHIGGKAKKGKSQGHDNEILVKLCSRVSYLTLLTKGIAEDIDQIKLQMETITNIPVPTHPSASNEEVYNFPFETTESLEEFEKTLENKETYLKFVRFVSRIGGDSPYEFIKRVMVRLVTNEVAAKYSFTGHKGKKPIGHFLIAKALKDAFRNVKSLMHCTENDIEKKFKDWLRHAPARAQKKQEDPPNGAEEDIEENNQ</sequence>
<name>A0A9N9N057_9CUCU</name>
<dbReference type="Proteomes" id="UP001152799">
    <property type="component" value="Chromosome 9"/>
</dbReference>
<gene>
    <name evidence="3" type="ORF">CEUTPL_LOCUS13860</name>
</gene>
<reference evidence="3" key="1">
    <citation type="submission" date="2022-01" db="EMBL/GenBank/DDBJ databases">
        <authorList>
            <person name="King R."/>
        </authorList>
    </citation>
    <scope>NUCLEOTIDE SEQUENCE</scope>
</reference>
<dbReference type="AlphaFoldDB" id="A0A9N9N057"/>
<feature type="region of interest" description="Disordered" evidence="1">
    <location>
        <begin position="1059"/>
        <end position="1083"/>
    </location>
</feature>
<protein>
    <recommendedName>
        <fullName evidence="2">DUF4806 domain-containing protein</fullName>
    </recommendedName>
</protein>
<evidence type="ECO:0000313" key="4">
    <source>
        <dbReference type="Proteomes" id="UP001152799"/>
    </source>
</evidence>
<accession>A0A9N9N057</accession>
<dbReference type="PANTHER" id="PTHR33053">
    <property type="entry name" value="PROTEIN, PUTATIVE-RELATED"/>
    <property type="match status" value="1"/>
</dbReference>
<feature type="region of interest" description="Disordered" evidence="1">
    <location>
        <begin position="811"/>
        <end position="873"/>
    </location>
</feature>
<keyword evidence="4" id="KW-1185">Reference proteome</keyword>
<evidence type="ECO:0000256" key="1">
    <source>
        <dbReference type="SAM" id="MobiDB-lite"/>
    </source>
</evidence>
<feature type="compositionally biased region" description="Basic and acidic residues" evidence="1">
    <location>
        <begin position="836"/>
        <end position="848"/>
    </location>
</feature>
<organism evidence="3 4">
    <name type="scientific">Ceutorhynchus assimilis</name>
    <name type="common">cabbage seed weevil</name>
    <dbReference type="NCBI Taxonomy" id="467358"/>
    <lineage>
        <taxon>Eukaryota</taxon>
        <taxon>Metazoa</taxon>
        <taxon>Ecdysozoa</taxon>
        <taxon>Arthropoda</taxon>
        <taxon>Hexapoda</taxon>
        <taxon>Insecta</taxon>
        <taxon>Pterygota</taxon>
        <taxon>Neoptera</taxon>
        <taxon>Endopterygota</taxon>
        <taxon>Coleoptera</taxon>
        <taxon>Polyphaga</taxon>
        <taxon>Cucujiformia</taxon>
        <taxon>Curculionidae</taxon>
        <taxon>Ceutorhynchinae</taxon>
        <taxon>Ceutorhynchus</taxon>
    </lineage>
</organism>
<feature type="compositionally biased region" description="Basic and acidic residues" evidence="1">
    <location>
        <begin position="857"/>
        <end position="866"/>
    </location>
</feature>
<proteinExistence type="predicted"/>
<dbReference type="InterPro" id="IPR032071">
    <property type="entry name" value="DUF4806"/>
</dbReference>
<evidence type="ECO:0000313" key="3">
    <source>
        <dbReference type="EMBL" id="CAG9773469.1"/>
    </source>
</evidence>
<feature type="domain" description="DUF4806" evidence="2">
    <location>
        <begin position="952"/>
        <end position="1043"/>
    </location>
</feature>
<feature type="compositionally biased region" description="Acidic residues" evidence="1">
    <location>
        <begin position="811"/>
        <end position="821"/>
    </location>
</feature>
<evidence type="ECO:0000259" key="2">
    <source>
        <dbReference type="Pfam" id="PF16064"/>
    </source>
</evidence>
<dbReference type="OrthoDB" id="6629909at2759"/>
<dbReference type="EMBL" id="OU892285">
    <property type="protein sequence ID" value="CAG9773469.1"/>
    <property type="molecule type" value="Genomic_DNA"/>
</dbReference>